<accession>A0A0A6VTZ3</accession>
<proteinExistence type="predicted"/>
<gene>
    <name evidence="2" type="ORF">GY22_10145</name>
</gene>
<keyword evidence="3" id="KW-1185">Reference proteome</keyword>
<dbReference type="Proteomes" id="UP000030466">
    <property type="component" value="Unassembled WGS sequence"/>
</dbReference>
<dbReference type="OrthoDB" id="4883537at2"/>
<evidence type="ECO:0000313" key="2">
    <source>
        <dbReference type="EMBL" id="KHD97359.1"/>
    </source>
</evidence>
<evidence type="ECO:0000313" key="3">
    <source>
        <dbReference type="Proteomes" id="UP000030466"/>
    </source>
</evidence>
<feature type="region of interest" description="Disordered" evidence="1">
    <location>
        <begin position="1"/>
        <end position="36"/>
    </location>
</feature>
<sequence>MSDPRNSAARTGAFPQPSHAVPATGDGTRRDPAPSVPAISVSAMSVEDYARVVQVRTEFVDFLLAPARGELAAAA</sequence>
<comment type="caution">
    <text evidence="2">The sequence shown here is derived from an EMBL/GenBank/DDBJ whole genome shotgun (WGS) entry which is preliminary data.</text>
</comment>
<protein>
    <submittedName>
        <fullName evidence="2">Uncharacterized protein</fullName>
    </submittedName>
</protein>
<dbReference type="RefSeq" id="WP_035926979.1">
    <property type="nucleotide sequence ID" value="NZ_JSUH01000008.1"/>
</dbReference>
<name>A0A0A6VTZ3_KOCRO</name>
<reference evidence="2 3" key="1">
    <citation type="journal article" date="2003" name="Int. J. Syst. Evol. Microbiol.">
        <title>Kocuria polaris sp. nov., an orange-pigmented psychrophilic bacterium isolated from an Antarctic cyanobacterial mat sample.</title>
        <authorList>
            <person name="Reddy G.S."/>
            <person name="Prakash J.S."/>
            <person name="Prabahar V."/>
            <person name="Matsumoto G.I."/>
            <person name="Stackebrandt E."/>
            <person name="Shivaji S."/>
        </authorList>
    </citation>
    <scope>NUCLEOTIDE SEQUENCE [LARGE SCALE GENOMIC DNA]</scope>
    <source>
        <strain evidence="2 3">CMS 76or</strain>
    </source>
</reference>
<evidence type="ECO:0000256" key="1">
    <source>
        <dbReference type="SAM" id="MobiDB-lite"/>
    </source>
</evidence>
<dbReference type="AlphaFoldDB" id="A0A0A6VTZ3"/>
<dbReference type="EMBL" id="JSUH01000008">
    <property type="protein sequence ID" value="KHD97359.1"/>
    <property type="molecule type" value="Genomic_DNA"/>
</dbReference>
<organism evidence="2 3">
    <name type="scientific">Kocuria rosea subsp. polaris</name>
    <dbReference type="NCBI Taxonomy" id="136273"/>
    <lineage>
        <taxon>Bacteria</taxon>
        <taxon>Bacillati</taxon>
        <taxon>Actinomycetota</taxon>
        <taxon>Actinomycetes</taxon>
        <taxon>Micrococcales</taxon>
        <taxon>Micrococcaceae</taxon>
        <taxon>Kocuria</taxon>
    </lineage>
</organism>